<comment type="caution">
    <text evidence="9">The sequence shown here is derived from an EMBL/GenBank/DDBJ whole genome shotgun (WGS) entry which is preliminary data.</text>
</comment>
<keyword evidence="4 7" id="KW-0472">Membrane</keyword>
<evidence type="ECO:0000313" key="10">
    <source>
        <dbReference type="Proteomes" id="UP001197093"/>
    </source>
</evidence>
<evidence type="ECO:0000313" key="9">
    <source>
        <dbReference type="EMBL" id="KAG7293619.1"/>
    </source>
</evidence>
<keyword evidence="2 7" id="KW-0812">Transmembrane</keyword>
<accession>A0AAD4F6I1</accession>
<dbReference type="Proteomes" id="UP001197093">
    <property type="component" value="Unassembled WGS sequence"/>
</dbReference>
<evidence type="ECO:0000256" key="6">
    <source>
        <dbReference type="SAM" id="MobiDB-lite"/>
    </source>
</evidence>
<dbReference type="PANTHER" id="PTHR33048">
    <property type="entry name" value="PTH11-LIKE INTEGRAL MEMBRANE PROTEIN (AFU_ORTHOLOGUE AFUA_5G11245)"/>
    <property type="match status" value="1"/>
</dbReference>
<dbReference type="EMBL" id="JAHCVI010000001">
    <property type="protein sequence ID" value="KAG7293619.1"/>
    <property type="molecule type" value="Genomic_DNA"/>
</dbReference>
<gene>
    <name evidence="9" type="ORF">NEMBOFW57_003673</name>
</gene>
<evidence type="ECO:0000256" key="7">
    <source>
        <dbReference type="SAM" id="Phobius"/>
    </source>
</evidence>
<dbReference type="AlphaFoldDB" id="A0AAD4F6I1"/>
<organism evidence="9 10">
    <name type="scientific">Staphylotrichum longicolle</name>
    <dbReference type="NCBI Taxonomy" id="669026"/>
    <lineage>
        <taxon>Eukaryota</taxon>
        <taxon>Fungi</taxon>
        <taxon>Dikarya</taxon>
        <taxon>Ascomycota</taxon>
        <taxon>Pezizomycotina</taxon>
        <taxon>Sordariomycetes</taxon>
        <taxon>Sordariomycetidae</taxon>
        <taxon>Sordariales</taxon>
        <taxon>Chaetomiaceae</taxon>
        <taxon>Staphylotrichum</taxon>
    </lineage>
</organism>
<evidence type="ECO:0000259" key="8">
    <source>
        <dbReference type="Pfam" id="PF20684"/>
    </source>
</evidence>
<keyword evidence="3 7" id="KW-1133">Transmembrane helix</keyword>
<feature type="region of interest" description="Disordered" evidence="6">
    <location>
        <begin position="339"/>
        <end position="361"/>
    </location>
</feature>
<evidence type="ECO:0000256" key="4">
    <source>
        <dbReference type="ARBA" id="ARBA00023136"/>
    </source>
</evidence>
<comment type="subcellular location">
    <subcellularLocation>
        <location evidence="1">Membrane</location>
        <topology evidence="1">Multi-pass membrane protein</topology>
    </subcellularLocation>
</comment>
<dbReference type="Pfam" id="PF20684">
    <property type="entry name" value="Fung_rhodopsin"/>
    <property type="match status" value="1"/>
</dbReference>
<feature type="domain" description="Rhodopsin" evidence="8">
    <location>
        <begin position="34"/>
        <end position="300"/>
    </location>
</feature>
<feature type="region of interest" description="Disordered" evidence="6">
    <location>
        <begin position="382"/>
        <end position="406"/>
    </location>
</feature>
<evidence type="ECO:0000256" key="1">
    <source>
        <dbReference type="ARBA" id="ARBA00004141"/>
    </source>
</evidence>
<feature type="region of interest" description="Disordered" evidence="6">
    <location>
        <begin position="239"/>
        <end position="258"/>
    </location>
</feature>
<evidence type="ECO:0000256" key="5">
    <source>
        <dbReference type="ARBA" id="ARBA00038359"/>
    </source>
</evidence>
<evidence type="ECO:0000256" key="3">
    <source>
        <dbReference type="ARBA" id="ARBA00022989"/>
    </source>
</evidence>
<dbReference type="PANTHER" id="PTHR33048:SF42">
    <property type="entry name" value="INTEGRAL MEMBRANE PROTEIN"/>
    <property type="match status" value="1"/>
</dbReference>
<sequence>MASISTGDAHDNLGPKVNIVVWLLIGLSSVFLFLRVFCKFKTHRGLWWDDHILIISWKLLQLVTNCLTSASLPLGFGKHIWDIDPANLTRLGLLGNTSASLSILAAVLSKTSFAVTLLRITEGYTKVAVWIIIAVMNSSMWLSALFQWVQCNPPRKSWDHSVPGTCWSPSVMTGFNVYAAAISGLGDAVLSLLPWRVLFSLQMKKKEKIGVGFAMSMGIFAAGTATVKCTKIPQIQAGDPTCKQQPSAAAGSPSSHDRIHINPLTNHAKDLTADVTIWSCAEVATTIMAASTPVLRVLLQYIRSSAKNYSSDRYGPSGAASHVRGTRGATTIVTASRNAVKSPAGKDDDDAGSDRSILSGGNANHIVQTSEYIVEFRDQGRANTNEDSDSMGGYEMTNRARVAETT</sequence>
<dbReference type="InterPro" id="IPR052337">
    <property type="entry name" value="SAT4-like"/>
</dbReference>
<protein>
    <recommendedName>
        <fullName evidence="8">Rhodopsin domain-containing protein</fullName>
    </recommendedName>
</protein>
<reference evidence="9" key="1">
    <citation type="submission" date="2023-02" db="EMBL/GenBank/DDBJ databases">
        <authorList>
            <person name="Palmer J.M."/>
        </authorList>
    </citation>
    <scope>NUCLEOTIDE SEQUENCE</scope>
    <source>
        <strain evidence="9">FW57</strain>
    </source>
</reference>
<dbReference type="InterPro" id="IPR049326">
    <property type="entry name" value="Rhodopsin_dom_fungi"/>
</dbReference>
<keyword evidence="10" id="KW-1185">Reference proteome</keyword>
<proteinExistence type="inferred from homology"/>
<name>A0AAD4F6I1_9PEZI</name>
<comment type="similarity">
    <text evidence="5">Belongs to the SAT4 family.</text>
</comment>
<feature type="transmembrane region" description="Helical" evidence="7">
    <location>
        <begin position="19"/>
        <end position="38"/>
    </location>
</feature>
<feature type="transmembrane region" description="Helical" evidence="7">
    <location>
        <begin position="127"/>
        <end position="149"/>
    </location>
</feature>
<feature type="transmembrane region" description="Helical" evidence="7">
    <location>
        <begin position="177"/>
        <end position="197"/>
    </location>
</feature>
<dbReference type="GO" id="GO:0016020">
    <property type="term" value="C:membrane"/>
    <property type="evidence" value="ECO:0007669"/>
    <property type="project" value="UniProtKB-SubCell"/>
</dbReference>
<evidence type="ECO:0000256" key="2">
    <source>
        <dbReference type="ARBA" id="ARBA00022692"/>
    </source>
</evidence>